<evidence type="ECO:0000313" key="1">
    <source>
        <dbReference type="EMBL" id="MFD1463407.1"/>
    </source>
</evidence>
<sequence length="148" mass="16169">MMKYLFRLSSNWQGGVMGRGNVRTENYTTSVSLAKEMEGTGTGTNSEELLLGASATCYLISLGYYVEKERLPVVDITMETEGLVVNDAGYRVAQITHRPTIILENGATREQVQLAASLSAQAEKICMIAKAMKGNVEMVIEPNITISQ</sequence>
<dbReference type="PANTHER" id="PTHR42830:SF2">
    <property type="entry name" value="OSMC_OHR FAMILY PROTEIN"/>
    <property type="match status" value="1"/>
</dbReference>
<organism evidence="1 2">
    <name type="scientific">Paenibacillus farraposensis</name>
    <dbReference type="NCBI Taxonomy" id="2807095"/>
    <lineage>
        <taxon>Bacteria</taxon>
        <taxon>Bacillati</taxon>
        <taxon>Bacillota</taxon>
        <taxon>Bacilli</taxon>
        <taxon>Bacillales</taxon>
        <taxon>Paenibacillaceae</taxon>
        <taxon>Paenibacillus</taxon>
    </lineage>
</organism>
<dbReference type="InterPro" id="IPR052707">
    <property type="entry name" value="OsmC_Ohr_Peroxiredoxin"/>
</dbReference>
<name>A0ABW4DH86_9BACL</name>
<dbReference type="RefSeq" id="WP_229524224.1">
    <property type="nucleotide sequence ID" value="NZ_JAFFQR010000063.1"/>
</dbReference>
<protein>
    <submittedName>
        <fullName evidence="1">OsmC family protein</fullName>
    </submittedName>
</protein>
<comment type="caution">
    <text evidence="1">The sequence shown here is derived from an EMBL/GenBank/DDBJ whole genome shotgun (WGS) entry which is preliminary data.</text>
</comment>
<reference evidence="2" key="1">
    <citation type="journal article" date="2019" name="Int. J. Syst. Evol. Microbiol.">
        <title>The Global Catalogue of Microorganisms (GCM) 10K type strain sequencing project: providing services to taxonomists for standard genome sequencing and annotation.</title>
        <authorList>
            <consortium name="The Broad Institute Genomics Platform"/>
            <consortium name="The Broad Institute Genome Sequencing Center for Infectious Disease"/>
            <person name="Wu L."/>
            <person name="Ma J."/>
        </authorList>
    </citation>
    <scope>NUCLEOTIDE SEQUENCE [LARGE SCALE GENOMIC DNA]</scope>
    <source>
        <strain evidence="2">CCM 9147</strain>
    </source>
</reference>
<dbReference type="Proteomes" id="UP001597340">
    <property type="component" value="Unassembled WGS sequence"/>
</dbReference>
<proteinExistence type="predicted"/>
<dbReference type="Pfam" id="PF02566">
    <property type="entry name" value="OsmC"/>
    <property type="match status" value="1"/>
</dbReference>
<keyword evidence="2" id="KW-1185">Reference proteome</keyword>
<dbReference type="PANTHER" id="PTHR42830">
    <property type="entry name" value="OSMOTICALLY INDUCIBLE FAMILY PROTEIN"/>
    <property type="match status" value="1"/>
</dbReference>
<gene>
    <name evidence="1" type="ORF">ACFQ5D_18885</name>
</gene>
<dbReference type="InterPro" id="IPR003718">
    <property type="entry name" value="OsmC/Ohr_fam"/>
</dbReference>
<accession>A0ABW4DH86</accession>
<evidence type="ECO:0000313" key="2">
    <source>
        <dbReference type="Proteomes" id="UP001597340"/>
    </source>
</evidence>
<dbReference type="EMBL" id="JBHTNZ010000032">
    <property type="protein sequence ID" value="MFD1463407.1"/>
    <property type="molecule type" value="Genomic_DNA"/>
</dbReference>
<dbReference type="InterPro" id="IPR036102">
    <property type="entry name" value="OsmC/Ohrsf"/>
</dbReference>
<dbReference type="SUPFAM" id="SSF82784">
    <property type="entry name" value="OsmC-like"/>
    <property type="match status" value="1"/>
</dbReference>
<dbReference type="Gene3D" id="3.30.300.20">
    <property type="match status" value="1"/>
</dbReference>
<dbReference type="InterPro" id="IPR015946">
    <property type="entry name" value="KH_dom-like_a/b"/>
</dbReference>